<evidence type="ECO:0000313" key="2">
    <source>
        <dbReference type="EMBL" id="CAH0370936.1"/>
    </source>
</evidence>
<protein>
    <submittedName>
        <fullName evidence="2">Uncharacterized protein</fullName>
    </submittedName>
</protein>
<reference evidence="2" key="1">
    <citation type="submission" date="2021-11" db="EMBL/GenBank/DDBJ databases">
        <authorList>
            <consortium name="Genoscope - CEA"/>
            <person name="William W."/>
        </authorList>
    </citation>
    <scope>NUCLEOTIDE SEQUENCE</scope>
</reference>
<proteinExistence type="predicted"/>
<accession>A0A8J2SMX6</accession>
<keyword evidence="1" id="KW-0812">Transmembrane</keyword>
<comment type="caution">
    <text evidence="2">The sequence shown here is derived from an EMBL/GenBank/DDBJ whole genome shotgun (WGS) entry which is preliminary data.</text>
</comment>
<dbReference type="EMBL" id="CAKKNE010000003">
    <property type="protein sequence ID" value="CAH0370936.1"/>
    <property type="molecule type" value="Genomic_DNA"/>
</dbReference>
<evidence type="ECO:0000313" key="3">
    <source>
        <dbReference type="Proteomes" id="UP000789595"/>
    </source>
</evidence>
<dbReference type="OrthoDB" id="410714at2759"/>
<organism evidence="2 3">
    <name type="scientific">Pelagomonas calceolata</name>
    <dbReference type="NCBI Taxonomy" id="35677"/>
    <lineage>
        <taxon>Eukaryota</taxon>
        <taxon>Sar</taxon>
        <taxon>Stramenopiles</taxon>
        <taxon>Ochrophyta</taxon>
        <taxon>Pelagophyceae</taxon>
        <taxon>Pelagomonadales</taxon>
        <taxon>Pelagomonadaceae</taxon>
        <taxon>Pelagomonas</taxon>
    </lineage>
</organism>
<keyword evidence="1" id="KW-0472">Membrane</keyword>
<sequence>MARRHVLRTALVISSTAGFQRLTRPLCSRRAVRPPAAARDGDDAKPLDYYKGMITSKPTADDGDKDMLTPTLKLAGGASALLVALLAAFFAVNMDVPPANAIDTLDGRTFEPRGVTPLDTGVFVIGCIPFLWATWEFWRRIAVGASFGTGKDAVVFDTGDDADDDQIRRFGGRRVLGKGALAVAYVLFAAAGGSVLLAVYAALNV</sequence>
<keyword evidence="1" id="KW-1133">Transmembrane helix</keyword>
<dbReference type="Proteomes" id="UP000789595">
    <property type="component" value="Unassembled WGS sequence"/>
</dbReference>
<feature type="transmembrane region" description="Helical" evidence="1">
    <location>
        <begin position="179"/>
        <end position="203"/>
    </location>
</feature>
<gene>
    <name evidence="2" type="ORF">PECAL_3P08520</name>
</gene>
<feature type="transmembrane region" description="Helical" evidence="1">
    <location>
        <begin position="74"/>
        <end position="94"/>
    </location>
</feature>
<evidence type="ECO:0000256" key="1">
    <source>
        <dbReference type="SAM" id="Phobius"/>
    </source>
</evidence>
<keyword evidence="3" id="KW-1185">Reference proteome</keyword>
<dbReference type="AlphaFoldDB" id="A0A8J2SMX6"/>
<name>A0A8J2SMX6_9STRA</name>
<feature type="transmembrane region" description="Helical" evidence="1">
    <location>
        <begin position="114"/>
        <end position="133"/>
    </location>
</feature>